<gene>
    <name evidence="2" type="ORF">NP233_g12509</name>
</gene>
<reference evidence="2" key="1">
    <citation type="submission" date="2022-07" db="EMBL/GenBank/DDBJ databases">
        <title>Genome Sequence of Leucocoprinus birnbaumii.</title>
        <authorList>
            <person name="Buettner E."/>
        </authorList>
    </citation>
    <scope>NUCLEOTIDE SEQUENCE</scope>
    <source>
        <strain evidence="2">VT141</strain>
    </source>
</reference>
<evidence type="ECO:0000313" key="2">
    <source>
        <dbReference type="EMBL" id="KAJ3554029.1"/>
    </source>
</evidence>
<keyword evidence="3" id="KW-1185">Reference proteome</keyword>
<sequence>MKFTSAAIALPFILASQVTAICPGSNFGIGNVQHLGGATNRWSVYDDTCNQVDGLTTSKDPCTEGIFGCTPPPVTFNRYTSTFTGLIYNCRPDPNAGVCGSDPISVCCSNN</sequence>
<accession>A0AAD5VFJ5</accession>
<comment type="caution">
    <text evidence="2">The sequence shown here is derived from an EMBL/GenBank/DDBJ whole genome shotgun (WGS) entry which is preliminary data.</text>
</comment>
<evidence type="ECO:0000313" key="3">
    <source>
        <dbReference type="Proteomes" id="UP001213000"/>
    </source>
</evidence>
<organism evidence="2 3">
    <name type="scientific">Leucocoprinus birnbaumii</name>
    <dbReference type="NCBI Taxonomy" id="56174"/>
    <lineage>
        <taxon>Eukaryota</taxon>
        <taxon>Fungi</taxon>
        <taxon>Dikarya</taxon>
        <taxon>Basidiomycota</taxon>
        <taxon>Agaricomycotina</taxon>
        <taxon>Agaricomycetes</taxon>
        <taxon>Agaricomycetidae</taxon>
        <taxon>Agaricales</taxon>
        <taxon>Agaricineae</taxon>
        <taxon>Agaricaceae</taxon>
        <taxon>Leucocoprinus</taxon>
    </lineage>
</organism>
<name>A0AAD5VFJ5_9AGAR</name>
<feature type="chain" id="PRO_5042208837" evidence="1">
    <location>
        <begin position="21"/>
        <end position="111"/>
    </location>
</feature>
<keyword evidence="1" id="KW-0732">Signal</keyword>
<feature type="signal peptide" evidence="1">
    <location>
        <begin position="1"/>
        <end position="20"/>
    </location>
</feature>
<dbReference type="Proteomes" id="UP001213000">
    <property type="component" value="Unassembled WGS sequence"/>
</dbReference>
<protein>
    <submittedName>
        <fullName evidence="2">Uncharacterized protein</fullName>
    </submittedName>
</protein>
<dbReference type="EMBL" id="JANIEX010001835">
    <property type="protein sequence ID" value="KAJ3554029.1"/>
    <property type="molecule type" value="Genomic_DNA"/>
</dbReference>
<dbReference type="AlphaFoldDB" id="A0AAD5VFJ5"/>
<evidence type="ECO:0000256" key="1">
    <source>
        <dbReference type="SAM" id="SignalP"/>
    </source>
</evidence>
<proteinExistence type="predicted"/>